<dbReference type="EMBL" id="HBEG01010868">
    <property type="protein sequence ID" value="CAD8351042.1"/>
    <property type="molecule type" value="Transcribed_RNA"/>
</dbReference>
<protein>
    <submittedName>
        <fullName evidence="2">Uncharacterized protein</fullName>
    </submittedName>
</protein>
<accession>A0A7S0A2A3</accession>
<organism evidence="2">
    <name type="scientific">Pyrodinium bahamense</name>
    <dbReference type="NCBI Taxonomy" id="73915"/>
    <lineage>
        <taxon>Eukaryota</taxon>
        <taxon>Sar</taxon>
        <taxon>Alveolata</taxon>
        <taxon>Dinophyceae</taxon>
        <taxon>Gonyaulacales</taxon>
        <taxon>Pyrocystaceae</taxon>
        <taxon>Pyrodinium</taxon>
    </lineage>
</organism>
<proteinExistence type="predicted"/>
<evidence type="ECO:0000313" key="2">
    <source>
        <dbReference type="EMBL" id="CAD8351042.1"/>
    </source>
</evidence>
<dbReference type="AlphaFoldDB" id="A0A7S0A2A3"/>
<evidence type="ECO:0000256" key="1">
    <source>
        <dbReference type="SAM" id="SignalP"/>
    </source>
</evidence>
<gene>
    <name evidence="2" type="ORF">PBAH0796_LOCUS6409</name>
</gene>
<sequence>MKASAAIVFALLPVVAHGHTVHAQGLFPSTCRSRREKLAYAVDVALHCGRSLNDVYNCLATLTNPLDLMECVKVFNTNNACKEAMSKGCGDLEPKCCRCKTNDPMSNHQTGCLLEIFKGDSSNDACKLLEYSSGRYPREWFRSGKDNYRFYGNCSDAEEKGGAKFTQHVMCPTPWADWH</sequence>
<feature type="chain" id="PRO_5031175473" evidence="1">
    <location>
        <begin position="19"/>
        <end position="179"/>
    </location>
</feature>
<keyword evidence="1" id="KW-0732">Signal</keyword>
<name>A0A7S0A2A3_9DINO</name>
<reference evidence="2" key="1">
    <citation type="submission" date="2021-01" db="EMBL/GenBank/DDBJ databases">
        <authorList>
            <person name="Corre E."/>
            <person name="Pelletier E."/>
            <person name="Niang G."/>
            <person name="Scheremetjew M."/>
            <person name="Finn R."/>
            <person name="Kale V."/>
            <person name="Holt S."/>
            <person name="Cochrane G."/>
            <person name="Meng A."/>
            <person name="Brown T."/>
            <person name="Cohen L."/>
        </authorList>
    </citation>
    <scope>NUCLEOTIDE SEQUENCE</scope>
    <source>
        <strain evidence="2">Pbaha01</strain>
    </source>
</reference>
<feature type="signal peptide" evidence="1">
    <location>
        <begin position="1"/>
        <end position="18"/>
    </location>
</feature>